<accession>A0A4R8I9N5</accession>
<organism evidence="2 3">
    <name type="scientific">Epilithonimonas xixisoli</name>
    <dbReference type="NCBI Taxonomy" id="1476462"/>
    <lineage>
        <taxon>Bacteria</taxon>
        <taxon>Pseudomonadati</taxon>
        <taxon>Bacteroidota</taxon>
        <taxon>Flavobacteriia</taxon>
        <taxon>Flavobacteriales</taxon>
        <taxon>Weeksellaceae</taxon>
        <taxon>Chryseobacterium group</taxon>
        <taxon>Epilithonimonas</taxon>
    </lineage>
</organism>
<dbReference type="AlphaFoldDB" id="A0A4R8I9N5"/>
<comment type="caution">
    <text evidence="2">The sequence shown here is derived from an EMBL/GenBank/DDBJ whole genome shotgun (WGS) entry which is preliminary data.</text>
</comment>
<name>A0A4R8I9N5_9FLAO</name>
<dbReference type="EMBL" id="SOEO01000002">
    <property type="protein sequence ID" value="TDX83961.1"/>
    <property type="molecule type" value="Genomic_DNA"/>
</dbReference>
<evidence type="ECO:0000313" key="2">
    <source>
        <dbReference type="EMBL" id="TDX83961.1"/>
    </source>
</evidence>
<dbReference type="Proteomes" id="UP000295313">
    <property type="component" value="Unassembled WGS sequence"/>
</dbReference>
<evidence type="ECO:0008006" key="4">
    <source>
        <dbReference type="Google" id="ProtNLM"/>
    </source>
</evidence>
<sequence>MKENFKGKDGTAGFHKNPQNINRTGANRKSFSTINEALKKKGIQPLKKNELIESYTLIFNATEEELKRIAVDKKTPFALRLIITELNDKNTRSKAIADLRNYMFGQAMQEINHTVKARVLTPEEMKEHLKNLNDEY</sequence>
<feature type="region of interest" description="Disordered" evidence="1">
    <location>
        <begin position="1"/>
        <end position="27"/>
    </location>
</feature>
<dbReference type="OrthoDB" id="9840327at2"/>
<gene>
    <name evidence="2" type="ORF">B0I22_1549</name>
</gene>
<proteinExistence type="predicted"/>
<dbReference type="RefSeq" id="WP_133944014.1">
    <property type="nucleotide sequence ID" value="NZ_SOEO01000002.1"/>
</dbReference>
<reference evidence="2 3" key="1">
    <citation type="submission" date="2019-03" db="EMBL/GenBank/DDBJ databases">
        <title>Genomic Encyclopedia of Type Strains, Phase III (KMG-III): the genomes of soil and plant-associated and newly described type strains.</title>
        <authorList>
            <person name="Whitman W."/>
        </authorList>
    </citation>
    <scope>NUCLEOTIDE SEQUENCE [LARGE SCALE GENOMIC DNA]</scope>
    <source>
        <strain evidence="2 3">CGMCC 1.12802</strain>
    </source>
</reference>
<evidence type="ECO:0000256" key="1">
    <source>
        <dbReference type="SAM" id="MobiDB-lite"/>
    </source>
</evidence>
<keyword evidence="3" id="KW-1185">Reference proteome</keyword>
<protein>
    <recommendedName>
        <fullName evidence="4">DUF5681 domain-containing protein</fullName>
    </recommendedName>
</protein>
<feature type="compositionally biased region" description="Polar residues" evidence="1">
    <location>
        <begin position="17"/>
        <end position="27"/>
    </location>
</feature>
<evidence type="ECO:0000313" key="3">
    <source>
        <dbReference type="Proteomes" id="UP000295313"/>
    </source>
</evidence>